<comment type="caution">
    <text evidence="2">The sequence shown here is derived from an EMBL/GenBank/DDBJ whole genome shotgun (WGS) entry which is preliminary data.</text>
</comment>
<dbReference type="Proteomes" id="UP001367508">
    <property type="component" value="Unassembled WGS sequence"/>
</dbReference>
<name>A0AAN9JH78_CANGL</name>
<evidence type="ECO:0000313" key="2">
    <source>
        <dbReference type="EMBL" id="KAK7298808.1"/>
    </source>
</evidence>
<dbReference type="EMBL" id="JAYMYQ010000096">
    <property type="protein sequence ID" value="KAK7295933.1"/>
    <property type="molecule type" value="Genomic_DNA"/>
</dbReference>
<gene>
    <name evidence="2" type="ORF">VNO77_46352</name>
    <name evidence="1" type="ORF">VNO77_51059</name>
</gene>
<evidence type="ECO:0000313" key="3">
    <source>
        <dbReference type="Proteomes" id="UP001367508"/>
    </source>
</evidence>
<evidence type="ECO:0000313" key="1">
    <source>
        <dbReference type="EMBL" id="KAK7295933.1"/>
    </source>
</evidence>
<reference evidence="2 3" key="1">
    <citation type="submission" date="2024-01" db="EMBL/GenBank/DDBJ databases">
        <title>The genomes of 5 underutilized Papilionoideae crops provide insights into root nodulation and disease resistanc.</title>
        <authorList>
            <person name="Jiang F."/>
        </authorList>
    </citation>
    <scope>NUCLEOTIDE SEQUENCE [LARGE SCALE GENOMIC DNA]</scope>
    <source>
        <strain evidence="2">LVBAO_FW01</strain>
        <tissue evidence="2">Leaves</tissue>
    </source>
</reference>
<protein>
    <submittedName>
        <fullName evidence="2">Uncharacterized protein</fullName>
    </submittedName>
</protein>
<proteinExistence type="predicted"/>
<dbReference type="EMBL" id="JAYMYQ010000024">
    <property type="protein sequence ID" value="KAK7298808.1"/>
    <property type="molecule type" value="Genomic_DNA"/>
</dbReference>
<keyword evidence="3" id="KW-1185">Reference proteome</keyword>
<organism evidence="2 3">
    <name type="scientific">Canavalia gladiata</name>
    <name type="common">Sword bean</name>
    <name type="synonym">Dolichos gladiatus</name>
    <dbReference type="NCBI Taxonomy" id="3824"/>
    <lineage>
        <taxon>Eukaryota</taxon>
        <taxon>Viridiplantae</taxon>
        <taxon>Streptophyta</taxon>
        <taxon>Embryophyta</taxon>
        <taxon>Tracheophyta</taxon>
        <taxon>Spermatophyta</taxon>
        <taxon>Magnoliopsida</taxon>
        <taxon>eudicotyledons</taxon>
        <taxon>Gunneridae</taxon>
        <taxon>Pentapetalae</taxon>
        <taxon>rosids</taxon>
        <taxon>fabids</taxon>
        <taxon>Fabales</taxon>
        <taxon>Fabaceae</taxon>
        <taxon>Papilionoideae</taxon>
        <taxon>50 kb inversion clade</taxon>
        <taxon>NPAAA clade</taxon>
        <taxon>indigoferoid/millettioid clade</taxon>
        <taxon>Phaseoleae</taxon>
        <taxon>Canavalia</taxon>
    </lineage>
</organism>
<dbReference type="AlphaFoldDB" id="A0AAN9JH78"/>
<sequence length="184" mass="20820">MKERASTLVFQPHYHYTINSCGALCTYSLYDKQVNGAGREEDKKTRSVLLVSQLVASKGCPLSAGCWSSLLRGSRIQQPNLKKGKKRPCLGWSYEAYLHIMKRPSRAYLVLVLRFELDPRSSPYQRKPWRGVKLVRVRGKGFFSWCALAHFRFPFTSRGSRGSYAAAFPGPFLLVLRPEAIASS</sequence>
<accession>A0AAN9JH78</accession>